<dbReference type="PANTHER" id="PTHR30146:SF109">
    <property type="entry name" value="HTH-TYPE TRANSCRIPTIONAL REGULATOR GALS"/>
    <property type="match status" value="1"/>
</dbReference>
<feature type="domain" description="HTH gntR-type" evidence="4">
    <location>
        <begin position="6"/>
        <end position="74"/>
    </location>
</feature>
<dbReference type="SUPFAM" id="SSF53822">
    <property type="entry name" value="Periplasmic binding protein-like I"/>
    <property type="match status" value="1"/>
</dbReference>
<protein>
    <recommendedName>
        <fullName evidence="4">HTH gntR-type domain-containing protein</fullName>
    </recommendedName>
</protein>
<dbReference type="Gene3D" id="1.10.10.10">
    <property type="entry name" value="Winged helix-like DNA-binding domain superfamily/Winged helix DNA-binding domain"/>
    <property type="match status" value="1"/>
</dbReference>
<dbReference type="SMART" id="SM00345">
    <property type="entry name" value="HTH_GNTR"/>
    <property type="match status" value="1"/>
</dbReference>
<evidence type="ECO:0000256" key="1">
    <source>
        <dbReference type="ARBA" id="ARBA00023015"/>
    </source>
</evidence>
<dbReference type="InterPro" id="IPR036390">
    <property type="entry name" value="WH_DNA-bd_sf"/>
</dbReference>
<dbReference type="PANTHER" id="PTHR30146">
    <property type="entry name" value="LACI-RELATED TRANSCRIPTIONAL REPRESSOR"/>
    <property type="match status" value="1"/>
</dbReference>
<evidence type="ECO:0000256" key="2">
    <source>
        <dbReference type="ARBA" id="ARBA00023125"/>
    </source>
</evidence>
<keyword evidence="2" id="KW-0238">DNA-binding</keyword>
<dbReference type="SUPFAM" id="SSF46785">
    <property type="entry name" value="Winged helix' DNA-binding domain"/>
    <property type="match status" value="1"/>
</dbReference>
<sequence>MPKMTQPLYQKIKKDLKAKILAGMMTPGSKLPTEKALSADYHVSRITAKRALTDLEQEGFITRIQGSGSFVNELKQKQPQRILLVLPLEESTELSVAPLSEGVMAVFQAEKIDVFLTNYDFLTERSATAIMAEFDGLLYYPRDEEAHLDLLLSLAAQNFAAIILDKKVHDLPFPAVTADNERGGYLATNYLIQLGHKKIGYYFGSKHHPQSTRQRYFGYLRALAEVNIPFHSHLEDTYLNASDLSHYLLQNEVTALVCENDLFALGAIQQLRQQNWQIPANLAVVGFDDTQAARFFDPALTTILQDFKMIGTTAAQLLLKWLQTGIKPVDKQISVKLIKRSSTKPLKKGVAYEN</sequence>
<name>A0A1L8R6T3_9ENTE</name>
<proteinExistence type="predicted"/>
<keyword evidence="1" id="KW-0805">Transcription regulation</keyword>
<evidence type="ECO:0000259" key="4">
    <source>
        <dbReference type="PROSITE" id="PS50949"/>
    </source>
</evidence>
<dbReference type="Gene3D" id="3.40.50.2300">
    <property type="match status" value="2"/>
</dbReference>
<dbReference type="CDD" id="cd06267">
    <property type="entry name" value="PBP1_LacI_sugar_binding-like"/>
    <property type="match status" value="1"/>
</dbReference>
<reference evidence="5 6" key="1">
    <citation type="submission" date="2014-12" db="EMBL/GenBank/DDBJ databases">
        <title>Draft genome sequences of 29 type strains of Enterococci.</title>
        <authorList>
            <person name="Zhong Z."/>
            <person name="Sun Z."/>
            <person name="Liu W."/>
            <person name="Zhang W."/>
            <person name="Zhang H."/>
        </authorList>
    </citation>
    <scope>NUCLEOTIDE SEQUENCE [LARGE SCALE GENOMIC DNA]</scope>
    <source>
        <strain evidence="5 6">DSM 21207</strain>
    </source>
</reference>
<dbReference type="GO" id="GO:0000976">
    <property type="term" value="F:transcription cis-regulatory region binding"/>
    <property type="evidence" value="ECO:0007669"/>
    <property type="project" value="TreeGrafter"/>
</dbReference>
<dbReference type="InterPro" id="IPR046335">
    <property type="entry name" value="LacI/GalR-like_sensor"/>
</dbReference>
<accession>A0A1L8R6T3</accession>
<gene>
    <name evidence="5" type="ORF">RU96_GL002228</name>
</gene>
<dbReference type="PRINTS" id="PR00035">
    <property type="entry name" value="HTHGNTR"/>
</dbReference>
<dbReference type="CDD" id="cd07377">
    <property type="entry name" value="WHTH_GntR"/>
    <property type="match status" value="1"/>
</dbReference>
<evidence type="ECO:0000313" key="5">
    <source>
        <dbReference type="EMBL" id="OJG15415.1"/>
    </source>
</evidence>
<dbReference type="EMBL" id="JXKG01000007">
    <property type="protein sequence ID" value="OJG15415.1"/>
    <property type="molecule type" value="Genomic_DNA"/>
</dbReference>
<comment type="caution">
    <text evidence="5">The sequence shown here is derived from an EMBL/GenBank/DDBJ whole genome shotgun (WGS) entry which is preliminary data.</text>
</comment>
<keyword evidence="3" id="KW-0804">Transcription</keyword>
<evidence type="ECO:0000256" key="3">
    <source>
        <dbReference type="ARBA" id="ARBA00023163"/>
    </source>
</evidence>
<dbReference type="Proteomes" id="UP000182835">
    <property type="component" value="Unassembled WGS sequence"/>
</dbReference>
<dbReference type="GO" id="GO:0003700">
    <property type="term" value="F:DNA-binding transcription factor activity"/>
    <property type="evidence" value="ECO:0007669"/>
    <property type="project" value="InterPro"/>
</dbReference>
<evidence type="ECO:0000313" key="6">
    <source>
        <dbReference type="Proteomes" id="UP000182835"/>
    </source>
</evidence>
<dbReference type="InterPro" id="IPR028082">
    <property type="entry name" value="Peripla_BP_I"/>
</dbReference>
<organism evidence="5 6">
    <name type="scientific">Enterococcus canintestini</name>
    <dbReference type="NCBI Taxonomy" id="317010"/>
    <lineage>
        <taxon>Bacteria</taxon>
        <taxon>Bacillati</taxon>
        <taxon>Bacillota</taxon>
        <taxon>Bacilli</taxon>
        <taxon>Lactobacillales</taxon>
        <taxon>Enterococcaceae</taxon>
        <taxon>Enterococcus</taxon>
    </lineage>
</organism>
<dbReference type="AlphaFoldDB" id="A0A1L8R6T3"/>
<dbReference type="STRING" id="317010.RU96_GL002228"/>
<dbReference type="InterPro" id="IPR000524">
    <property type="entry name" value="Tscrpt_reg_HTH_GntR"/>
</dbReference>
<dbReference type="PROSITE" id="PS50949">
    <property type="entry name" value="HTH_GNTR"/>
    <property type="match status" value="1"/>
</dbReference>
<dbReference type="Pfam" id="PF13377">
    <property type="entry name" value="Peripla_BP_3"/>
    <property type="match status" value="1"/>
</dbReference>
<dbReference type="InterPro" id="IPR036388">
    <property type="entry name" value="WH-like_DNA-bd_sf"/>
</dbReference>
<dbReference type="Pfam" id="PF00392">
    <property type="entry name" value="GntR"/>
    <property type="match status" value="1"/>
</dbReference>